<feature type="transmembrane region" description="Helical" evidence="1">
    <location>
        <begin position="41"/>
        <end position="59"/>
    </location>
</feature>
<dbReference type="PANTHER" id="PTHR34351:SF1">
    <property type="entry name" value="SLR1927 PROTEIN"/>
    <property type="match status" value="1"/>
</dbReference>
<evidence type="ECO:0000313" key="2">
    <source>
        <dbReference type="EMBL" id="MBB5017833.1"/>
    </source>
</evidence>
<reference evidence="2 3" key="1">
    <citation type="submission" date="2020-08" db="EMBL/GenBank/DDBJ databases">
        <title>Genomic Encyclopedia of Type Strains, Phase IV (KMG-IV): sequencing the most valuable type-strain genomes for metagenomic binning, comparative biology and taxonomic classification.</title>
        <authorList>
            <person name="Goeker M."/>
        </authorList>
    </citation>
    <scope>NUCLEOTIDE SEQUENCE [LARGE SCALE GENOMIC DNA]</scope>
    <source>
        <strain evidence="2 3">DSM 27165</strain>
    </source>
</reference>
<proteinExistence type="predicted"/>
<keyword evidence="1" id="KW-1133">Transmembrane helix</keyword>
<gene>
    <name evidence="2" type="ORF">HNQ59_001103</name>
</gene>
<dbReference type="AlphaFoldDB" id="A0A840MNT2"/>
<protein>
    <submittedName>
        <fullName evidence="2">Uncharacterized protein (DUF58 family)</fullName>
    </submittedName>
</protein>
<feature type="transmembrane region" description="Helical" evidence="1">
    <location>
        <begin position="65"/>
        <end position="83"/>
    </location>
</feature>
<dbReference type="Proteomes" id="UP000575898">
    <property type="component" value="Unassembled WGS sequence"/>
</dbReference>
<dbReference type="PANTHER" id="PTHR34351">
    <property type="entry name" value="SLR1927 PROTEIN-RELATED"/>
    <property type="match status" value="1"/>
</dbReference>
<keyword evidence="3" id="KW-1185">Reference proteome</keyword>
<comment type="caution">
    <text evidence="2">The sequence shown here is derived from an EMBL/GenBank/DDBJ whole genome shotgun (WGS) entry which is preliminary data.</text>
</comment>
<accession>A0A840MNT2</accession>
<evidence type="ECO:0000313" key="3">
    <source>
        <dbReference type="Proteomes" id="UP000575898"/>
    </source>
</evidence>
<dbReference type="EMBL" id="JACHHY010000005">
    <property type="protein sequence ID" value="MBB5017833.1"/>
    <property type="molecule type" value="Genomic_DNA"/>
</dbReference>
<dbReference type="RefSeq" id="WP_343074206.1">
    <property type="nucleotide sequence ID" value="NZ_JACHHY010000005.1"/>
</dbReference>
<name>A0A840MNT2_9PROT</name>
<sequence length="322" mass="35796">MRFAAVSPLSRLKRLLFQPTGPIPGPIELTHRKIFIIPSRFGAGFALLLLILLVGSLNYDLSLGYVLAFWLVGIGHASMYHCFRNQSRLRLRYGKAQPVFAGHPARFEIVIDNPTQHARRALNLAATGAEPVMADVPAQGNADVQLELPTHQRGYLLLPRLTLSNRYPLGLFYAWSYAEFDVRCLVYPAPEQGTELPPPSGNGKLGKRQGDGFDDFAGLRPHRPSDSPRHIAWKYAARDEGLYTKQFSGESSGRMWLDWQQMPAGMGVEARLSRLTAWVLLADQSGLEYGLRLPSKEFAPNAGPAHRHQCLQALALFGLEDV</sequence>
<organism evidence="2 3">
    <name type="scientific">Chitinivorax tropicus</name>
    <dbReference type="NCBI Taxonomy" id="714531"/>
    <lineage>
        <taxon>Bacteria</taxon>
        <taxon>Pseudomonadati</taxon>
        <taxon>Pseudomonadota</taxon>
        <taxon>Betaproteobacteria</taxon>
        <taxon>Chitinivorax</taxon>
    </lineage>
</organism>
<keyword evidence="1" id="KW-0472">Membrane</keyword>
<keyword evidence="1" id="KW-0812">Transmembrane</keyword>
<evidence type="ECO:0000256" key="1">
    <source>
        <dbReference type="SAM" id="Phobius"/>
    </source>
</evidence>